<dbReference type="EMBL" id="JACHEK010000005">
    <property type="protein sequence ID" value="MBB6145008.1"/>
    <property type="molecule type" value="Genomic_DNA"/>
</dbReference>
<reference evidence="7 8" key="1">
    <citation type="submission" date="2020-08" db="EMBL/GenBank/DDBJ databases">
        <title>Genomic Encyclopedia of Type Strains, Phase IV (KMG-IV): sequencing the most valuable type-strain genomes for metagenomic binning, comparative biology and taxonomic classification.</title>
        <authorList>
            <person name="Goeker M."/>
        </authorList>
    </citation>
    <scope>NUCLEOTIDE SEQUENCE [LARGE SCALE GENOMIC DNA]</scope>
    <source>
        <strain evidence="7 8">DSM 103733</strain>
    </source>
</reference>
<dbReference type="InterPro" id="IPR022781">
    <property type="entry name" value="Flagellar_biosynth_FliO"/>
</dbReference>
<proteinExistence type="predicted"/>
<organism evidence="7 8">
    <name type="scientific">Silvibacterium bohemicum</name>
    <dbReference type="NCBI Taxonomy" id="1577686"/>
    <lineage>
        <taxon>Bacteria</taxon>
        <taxon>Pseudomonadati</taxon>
        <taxon>Acidobacteriota</taxon>
        <taxon>Terriglobia</taxon>
        <taxon>Terriglobales</taxon>
        <taxon>Acidobacteriaceae</taxon>
        <taxon>Silvibacterium</taxon>
    </lineage>
</organism>
<name>A0A841K2Z9_9BACT</name>
<feature type="compositionally biased region" description="Low complexity" evidence="6">
    <location>
        <begin position="11"/>
        <end position="24"/>
    </location>
</feature>
<evidence type="ECO:0000313" key="7">
    <source>
        <dbReference type="EMBL" id="MBB6145008.1"/>
    </source>
</evidence>
<comment type="caution">
    <text evidence="7">The sequence shown here is derived from an EMBL/GenBank/DDBJ whole genome shotgun (WGS) entry which is preliminary data.</text>
</comment>
<dbReference type="GO" id="GO:0044781">
    <property type="term" value="P:bacterial-type flagellum organization"/>
    <property type="evidence" value="ECO:0007669"/>
    <property type="project" value="InterPro"/>
</dbReference>
<evidence type="ECO:0000256" key="4">
    <source>
        <dbReference type="ARBA" id="ARBA00022989"/>
    </source>
</evidence>
<feature type="compositionally biased region" description="Basic residues" evidence="6">
    <location>
        <begin position="1"/>
        <end position="10"/>
    </location>
</feature>
<dbReference type="RefSeq" id="WP_050059456.1">
    <property type="nucleotide sequence ID" value="NZ_JACHEK010000005.1"/>
</dbReference>
<protein>
    <submittedName>
        <fullName evidence="7">Uncharacterized protein</fullName>
    </submittedName>
</protein>
<dbReference type="OrthoDB" id="9943990at2"/>
<keyword evidence="5" id="KW-0472">Membrane</keyword>
<dbReference type="Pfam" id="PF04347">
    <property type="entry name" value="FliO"/>
    <property type="match status" value="1"/>
</dbReference>
<evidence type="ECO:0000256" key="1">
    <source>
        <dbReference type="ARBA" id="ARBA00004236"/>
    </source>
</evidence>
<comment type="subcellular location">
    <subcellularLocation>
        <location evidence="1">Cell membrane</location>
    </subcellularLocation>
</comment>
<feature type="region of interest" description="Disordered" evidence="6">
    <location>
        <begin position="1"/>
        <end position="25"/>
    </location>
</feature>
<evidence type="ECO:0000313" key="8">
    <source>
        <dbReference type="Proteomes" id="UP000538666"/>
    </source>
</evidence>
<keyword evidence="4" id="KW-1133">Transmembrane helix</keyword>
<evidence type="ECO:0000256" key="5">
    <source>
        <dbReference type="ARBA" id="ARBA00023136"/>
    </source>
</evidence>
<keyword evidence="8" id="KW-1185">Reference proteome</keyword>
<dbReference type="Proteomes" id="UP000538666">
    <property type="component" value="Unassembled WGS sequence"/>
</dbReference>
<keyword evidence="2" id="KW-1003">Cell membrane</keyword>
<gene>
    <name evidence="7" type="ORF">HNQ77_002964</name>
</gene>
<evidence type="ECO:0000256" key="3">
    <source>
        <dbReference type="ARBA" id="ARBA00022692"/>
    </source>
</evidence>
<evidence type="ECO:0000256" key="2">
    <source>
        <dbReference type="ARBA" id="ARBA00022475"/>
    </source>
</evidence>
<sequence length="150" mass="16446">MSAKNRKRRSSAPASRPRMSSPMPQFATAGASFRASLSQIAQSHSVLQWPRLQIAPDFLARFKQQQQPLVNTVTRVWAWLHKKYTVTTNKRLRVAETVSLGEKRFVALITIEGREFLIGGGTAGVSLLAQLGAGQETANASALRIEGISE</sequence>
<dbReference type="AlphaFoldDB" id="A0A841K2Z9"/>
<evidence type="ECO:0000256" key="6">
    <source>
        <dbReference type="SAM" id="MobiDB-lite"/>
    </source>
</evidence>
<keyword evidence="3" id="KW-0812">Transmembrane</keyword>
<dbReference type="GO" id="GO:0016020">
    <property type="term" value="C:membrane"/>
    <property type="evidence" value="ECO:0007669"/>
    <property type="project" value="InterPro"/>
</dbReference>
<accession>A0A841K2Z9</accession>